<dbReference type="SUPFAM" id="SSF110997">
    <property type="entry name" value="Sporulation related repeat"/>
    <property type="match status" value="1"/>
</dbReference>
<name>A0ABT5NLE1_9PSED</name>
<accession>A0ABT5NLE1</accession>
<gene>
    <name evidence="2" type="ORF">M5G11_02215</name>
</gene>
<evidence type="ECO:0000313" key="2">
    <source>
        <dbReference type="EMBL" id="MDD0989345.1"/>
    </source>
</evidence>
<reference evidence="2 3" key="1">
    <citation type="submission" date="2022-05" db="EMBL/GenBank/DDBJ databases">
        <title>Novel Pseudomonas spp. Isolated from a Rainbow Trout Aquaculture Facility.</title>
        <authorList>
            <person name="Testerman T."/>
            <person name="Graf J."/>
        </authorList>
    </citation>
    <scope>NUCLEOTIDE SEQUENCE [LARGE SCALE GENOMIC DNA]</scope>
    <source>
        <strain evidence="2 3">ID681</strain>
    </source>
</reference>
<dbReference type="Pfam" id="PF05036">
    <property type="entry name" value="SPOR"/>
    <property type="match status" value="1"/>
</dbReference>
<organism evidence="2 3">
    <name type="scientific">Pseudomonas fontis</name>
    <dbReference type="NCBI Taxonomy" id="2942633"/>
    <lineage>
        <taxon>Bacteria</taxon>
        <taxon>Pseudomonadati</taxon>
        <taxon>Pseudomonadota</taxon>
        <taxon>Gammaproteobacteria</taxon>
        <taxon>Pseudomonadales</taxon>
        <taxon>Pseudomonadaceae</taxon>
        <taxon>Pseudomonas</taxon>
    </lineage>
</organism>
<evidence type="ECO:0000259" key="1">
    <source>
        <dbReference type="PROSITE" id="PS51724"/>
    </source>
</evidence>
<feature type="domain" description="SPOR" evidence="1">
    <location>
        <begin position="111"/>
        <end position="186"/>
    </location>
</feature>
<sequence length="190" mass="20654">MRRIAVMMAVLALAGCENDVERAHKQVAEHLQNPKTAKFANVRISEQGTICGQFRGKDDTGTFVAYRSYVAVKKGTDYDIIIDQQPGDLLRIREICGGADLQRRADALADQPAPEGWDVEIVQGANMGAVSDTTARLIEKQIPSSVIKRDGKPVVLLGPFPDKAAADAQKADVMSRLGMDSIVIQHDAPR</sequence>
<dbReference type="Proteomes" id="UP001148203">
    <property type="component" value="Unassembled WGS sequence"/>
</dbReference>
<protein>
    <submittedName>
        <fullName evidence="2">SPOR domain-containing protein</fullName>
    </submittedName>
</protein>
<comment type="caution">
    <text evidence="2">The sequence shown here is derived from an EMBL/GenBank/DDBJ whole genome shotgun (WGS) entry which is preliminary data.</text>
</comment>
<dbReference type="InterPro" id="IPR036680">
    <property type="entry name" value="SPOR-like_sf"/>
</dbReference>
<keyword evidence="3" id="KW-1185">Reference proteome</keyword>
<dbReference type="EMBL" id="JAMDGY010000009">
    <property type="protein sequence ID" value="MDD0989345.1"/>
    <property type="molecule type" value="Genomic_DNA"/>
</dbReference>
<proteinExistence type="predicted"/>
<dbReference type="InterPro" id="IPR007730">
    <property type="entry name" value="SPOR-like_dom"/>
</dbReference>
<dbReference type="PROSITE" id="PS51724">
    <property type="entry name" value="SPOR"/>
    <property type="match status" value="1"/>
</dbReference>
<dbReference type="RefSeq" id="WP_273911367.1">
    <property type="nucleotide sequence ID" value="NZ_JAMDGX010000040.1"/>
</dbReference>
<evidence type="ECO:0000313" key="3">
    <source>
        <dbReference type="Proteomes" id="UP001148203"/>
    </source>
</evidence>
<dbReference type="PROSITE" id="PS51257">
    <property type="entry name" value="PROKAR_LIPOPROTEIN"/>
    <property type="match status" value="1"/>
</dbReference>